<dbReference type="EMBL" id="JAPKNA010000004">
    <property type="protein sequence ID" value="MCX5465400.1"/>
    <property type="molecule type" value="Genomic_DNA"/>
</dbReference>
<evidence type="ECO:0000256" key="3">
    <source>
        <dbReference type="RuleBase" id="RU000384"/>
    </source>
</evidence>
<reference evidence="5 6" key="1">
    <citation type="submission" date="2022-11" db="EMBL/GenBank/DDBJ databases">
        <title>Biodiversity and phylogenetic relationships of bacteria.</title>
        <authorList>
            <person name="Machado R.A.R."/>
            <person name="Bhat A."/>
            <person name="Loulou A."/>
            <person name="Kallel S."/>
        </authorList>
    </citation>
    <scope>NUCLEOTIDE SEQUENCE [LARGE SCALE GENOMIC DNA]</scope>
    <source>
        <strain evidence="5 6">DSM 13975</strain>
    </source>
</reference>
<dbReference type="InterPro" id="IPR008146">
    <property type="entry name" value="Gln_synth_cat_dom"/>
</dbReference>
<dbReference type="Pfam" id="PF00120">
    <property type="entry name" value="Gln-synt_C"/>
    <property type="match status" value="1"/>
</dbReference>
<dbReference type="InterPro" id="IPR036651">
    <property type="entry name" value="Gln_synt_N_sf"/>
</dbReference>
<name>A0ABT3VT52_9BURK</name>
<dbReference type="PANTHER" id="PTHR43785">
    <property type="entry name" value="GAMMA-GLUTAMYLPUTRESCINE SYNTHETASE"/>
    <property type="match status" value="1"/>
</dbReference>
<evidence type="ECO:0000259" key="4">
    <source>
        <dbReference type="PROSITE" id="PS51987"/>
    </source>
</evidence>
<dbReference type="RefSeq" id="WP_207873023.1">
    <property type="nucleotide sequence ID" value="NZ_JAPKNA010000004.1"/>
</dbReference>
<evidence type="ECO:0000256" key="1">
    <source>
        <dbReference type="ARBA" id="ARBA00022598"/>
    </source>
</evidence>
<dbReference type="SMART" id="SM01230">
    <property type="entry name" value="Gln-synt_C"/>
    <property type="match status" value="1"/>
</dbReference>
<dbReference type="PROSITE" id="PS51987">
    <property type="entry name" value="GS_CATALYTIC"/>
    <property type="match status" value="1"/>
</dbReference>
<dbReference type="InterPro" id="IPR014746">
    <property type="entry name" value="Gln_synth/guanido_kin_cat_dom"/>
</dbReference>
<dbReference type="PANTHER" id="PTHR43785:SF12">
    <property type="entry name" value="TYPE-1 GLUTAMINE SYNTHETASE 2"/>
    <property type="match status" value="1"/>
</dbReference>
<proteinExistence type="inferred from homology"/>
<dbReference type="Gene3D" id="3.10.20.70">
    <property type="entry name" value="Glutamine synthetase, N-terminal domain"/>
    <property type="match status" value="1"/>
</dbReference>
<evidence type="ECO:0000313" key="5">
    <source>
        <dbReference type="EMBL" id="MCX5465400.1"/>
    </source>
</evidence>
<sequence length="460" mass="52337">MDIRSIKTLEEVRALINARQPQHVNIGFADMQGQIRAKYVSREKFLQTIDKGILFPQATLALDFNDVLRPMPGGQSLADAKFADNLCRLVPDSGREIPWESPSRNLFFLFDYVEEEEPIFPRNVYHRVARKAEQMGYRPFHSCEYEFTLFNESSRSIREKDYRNLDLATLGKSYNLMLRQGVDTDFYNALLDCFACLDVPLEGVHEEMGAGFMEAALGYQEGVLAADNAILFKTFAKILAQRHGRLMTFMARWSNDADGQSGHVHVSLRRPDGESVFHDASQPNAISQEMRYFIGGMQKLLPDFLIMFGPTVNSFRRFQPWIFAPITATWGWENRTCALRAIGGSPSSQRIECRAPGADTNPYLALACALGMGLWGIENKIEPSEEMQGNVYERMSEIPAELKFPNSFGEAIYRFDRSPVAREIFGNAFVDTYVASKYAQEQEFAALVTDVERQRFFEFA</sequence>
<gene>
    <name evidence="5" type="ORF">OSH09_14530</name>
</gene>
<dbReference type="SUPFAM" id="SSF55931">
    <property type="entry name" value="Glutamine synthetase/guanido kinase"/>
    <property type="match status" value="1"/>
</dbReference>
<keyword evidence="6" id="KW-1185">Reference proteome</keyword>
<comment type="similarity">
    <text evidence="2 3">Belongs to the glutamine synthetase family.</text>
</comment>
<evidence type="ECO:0000313" key="6">
    <source>
        <dbReference type="Proteomes" id="UP001209916"/>
    </source>
</evidence>
<feature type="domain" description="GS catalytic" evidence="4">
    <location>
        <begin position="121"/>
        <end position="460"/>
    </location>
</feature>
<comment type="caution">
    <text evidence="5">The sequence shown here is derived from an EMBL/GenBank/DDBJ whole genome shotgun (WGS) entry which is preliminary data.</text>
</comment>
<keyword evidence="1" id="KW-0436">Ligase</keyword>
<accession>A0ABT3VT52</accession>
<evidence type="ECO:0000256" key="2">
    <source>
        <dbReference type="PROSITE-ProRule" id="PRU01331"/>
    </source>
</evidence>
<dbReference type="Gene3D" id="3.30.590.10">
    <property type="entry name" value="Glutamine synthetase/guanido kinase, catalytic domain"/>
    <property type="match status" value="1"/>
</dbReference>
<protein>
    <submittedName>
        <fullName evidence="5">Glutamine synthetase family protein</fullName>
    </submittedName>
</protein>
<organism evidence="5 6">
    <name type="scientific">Alcaligenes parafaecalis</name>
    <dbReference type="NCBI Taxonomy" id="171260"/>
    <lineage>
        <taxon>Bacteria</taxon>
        <taxon>Pseudomonadati</taxon>
        <taxon>Pseudomonadota</taxon>
        <taxon>Betaproteobacteria</taxon>
        <taxon>Burkholderiales</taxon>
        <taxon>Alcaligenaceae</taxon>
        <taxon>Alcaligenes</taxon>
    </lineage>
</organism>
<dbReference type="Proteomes" id="UP001209916">
    <property type="component" value="Unassembled WGS sequence"/>
</dbReference>